<dbReference type="EMBL" id="JAMYWD010000008">
    <property type="protein sequence ID" value="KAJ4962636.1"/>
    <property type="molecule type" value="Genomic_DNA"/>
</dbReference>
<accession>A0A9Q0HCB3</accession>
<dbReference type="Pfam" id="PF03732">
    <property type="entry name" value="Retrotrans_gag"/>
    <property type="match status" value="1"/>
</dbReference>
<dbReference type="PANTHER" id="PTHR34482:SF36">
    <property type="entry name" value="RETROTRANSPOSON GAG DOMAIN-CONTAINING PROTEIN"/>
    <property type="match status" value="1"/>
</dbReference>
<protein>
    <recommendedName>
        <fullName evidence="1">Retrotransposon gag domain-containing protein</fullName>
    </recommendedName>
</protein>
<dbReference type="InterPro" id="IPR005162">
    <property type="entry name" value="Retrotrans_gag_dom"/>
</dbReference>
<dbReference type="PANTHER" id="PTHR34482">
    <property type="entry name" value="DNA DAMAGE-INDUCIBLE PROTEIN 1-LIKE"/>
    <property type="match status" value="1"/>
</dbReference>
<gene>
    <name evidence="2" type="ORF">NE237_022575</name>
</gene>
<evidence type="ECO:0000313" key="3">
    <source>
        <dbReference type="Proteomes" id="UP001141806"/>
    </source>
</evidence>
<comment type="caution">
    <text evidence="2">The sequence shown here is derived from an EMBL/GenBank/DDBJ whole genome shotgun (WGS) entry which is preliminary data.</text>
</comment>
<keyword evidence="3" id="KW-1185">Reference proteome</keyword>
<dbReference type="OrthoDB" id="1936908at2759"/>
<name>A0A9Q0HCB3_9MAGN</name>
<evidence type="ECO:0000259" key="1">
    <source>
        <dbReference type="Pfam" id="PF03732"/>
    </source>
</evidence>
<dbReference type="AlphaFoldDB" id="A0A9Q0HCB3"/>
<proteinExistence type="predicted"/>
<reference evidence="2" key="1">
    <citation type="journal article" date="2023" name="Plant J.">
        <title>The genome of the king protea, Protea cynaroides.</title>
        <authorList>
            <person name="Chang J."/>
            <person name="Duong T.A."/>
            <person name="Schoeman C."/>
            <person name="Ma X."/>
            <person name="Roodt D."/>
            <person name="Barker N."/>
            <person name="Li Z."/>
            <person name="Van de Peer Y."/>
            <person name="Mizrachi E."/>
        </authorList>
    </citation>
    <scope>NUCLEOTIDE SEQUENCE</scope>
    <source>
        <tissue evidence="2">Young leaves</tissue>
    </source>
</reference>
<sequence>MDIFKEHKVICATQVCKGEANTWWKAAKKILGANGHKPIWKEFVKAFEQEYFLPCYKRMKETECLNLRQGTMTLQEYAKKFDECAKFAGNYVDTKEKRARQFEEGLKEDIRVLVKTFQLITYAEVLKKAQIVEFDKRKEKAPIGKFLGKDLWRGRVVLSYPNSEPTRMV</sequence>
<feature type="domain" description="Retrotransposon gag" evidence="1">
    <location>
        <begin position="15"/>
        <end position="108"/>
    </location>
</feature>
<dbReference type="Proteomes" id="UP001141806">
    <property type="component" value="Unassembled WGS sequence"/>
</dbReference>
<evidence type="ECO:0000313" key="2">
    <source>
        <dbReference type="EMBL" id="KAJ4962636.1"/>
    </source>
</evidence>
<organism evidence="2 3">
    <name type="scientific">Protea cynaroides</name>
    <dbReference type="NCBI Taxonomy" id="273540"/>
    <lineage>
        <taxon>Eukaryota</taxon>
        <taxon>Viridiplantae</taxon>
        <taxon>Streptophyta</taxon>
        <taxon>Embryophyta</taxon>
        <taxon>Tracheophyta</taxon>
        <taxon>Spermatophyta</taxon>
        <taxon>Magnoliopsida</taxon>
        <taxon>Proteales</taxon>
        <taxon>Proteaceae</taxon>
        <taxon>Protea</taxon>
    </lineage>
</organism>